<dbReference type="GO" id="GO:0005886">
    <property type="term" value="C:plasma membrane"/>
    <property type="evidence" value="ECO:0007669"/>
    <property type="project" value="UniProtKB-SubCell"/>
</dbReference>
<dbReference type="PRINTS" id="PR00126">
    <property type="entry name" value="ATPASEGAMMA"/>
</dbReference>
<dbReference type="Proteomes" id="UP001164481">
    <property type="component" value="Chromosome"/>
</dbReference>
<reference evidence="11" key="1">
    <citation type="submission" date="2022-10" db="EMBL/GenBank/DDBJ databases">
        <authorList>
            <person name="Wei X."/>
        </authorList>
    </citation>
    <scope>NUCLEOTIDE SEQUENCE</scope>
    <source>
        <strain evidence="11">SD2</strain>
    </source>
</reference>
<keyword evidence="8 10" id="KW-0139">CF(1)</keyword>
<evidence type="ECO:0000256" key="7">
    <source>
        <dbReference type="ARBA" id="ARBA00023136"/>
    </source>
</evidence>
<evidence type="ECO:0000256" key="9">
    <source>
        <dbReference type="ARBA" id="ARBA00023310"/>
    </source>
</evidence>
<gene>
    <name evidence="10 11" type="primary">atpG</name>
    <name evidence="11" type="ORF">OIE46_02205</name>
</gene>
<dbReference type="SUPFAM" id="SSF52943">
    <property type="entry name" value="ATP synthase (F1-ATPase), gamma subunit"/>
    <property type="match status" value="1"/>
</dbReference>
<dbReference type="InterPro" id="IPR023632">
    <property type="entry name" value="ATP_synth_F1_gsu_CS"/>
</dbReference>
<evidence type="ECO:0000256" key="1">
    <source>
        <dbReference type="ARBA" id="ARBA00003456"/>
    </source>
</evidence>
<evidence type="ECO:0000313" key="12">
    <source>
        <dbReference type="Proteomes" id="UP001164481"/>
    </source>
</evidence>
<dbReference type="RefSeq" id="WP_154221358.1">
    <property type="nucleotide sequence ID" value="NZ_CP034544.1"/>
</dbReference>
<evidence type="ECO:0000256" key="5">
    <source>
        <dbReference type="ARBA" id="ARBA00022781"/>
    </source>
</evidence>
<evidence type="ECO:0000256" key="3">
    <source>
        <dbReference type="ARBA" id="ARBA00007681"/>
    </source>
</evidence>
<reference evidence="11" key="2">
    <citation type="submission" date="2022-11" db="EMBL/GenBank/DDBJ databases">
        <title>complete genomes of mycoplasma synoviae ZX313 strain and SD2 strain.</title>
        <authorList>
            <person name="Zhong Q."/>
        </authorList>
    </citation>
    <scope>NUCLEOTIDE SEQUENCE</scope>
    <source>
        <strain evidence="11">SD2</strain>
    </source>
</reference>
<organism evidence="11 12">
    <name type="scientific">Mycoplasmopsis synoviae</name>
    <name type="common">Mycoplasma synoviae</name>
    <dbReference type="NCBI Taxonomy" id="2109"/>
    <lineage>
        <taxon>Bacteria</taxon>
        <taxon>Bacillati</taxon>
        <taxon>Mycoplasmatota</taxon>
        <taxon>Mycoplasmoidales</taxon>
        <taxon>Metamycoplasmataceae</taxon>
        <taxon>Mycoplasmopsis</taxon>
    </lineage>
</organism>
<dbReference type="InterPro" id="IPR000131">
    <property type="entry name" value="ATP_synth_F1_gsu"/>
</dbReference>
<dbReference type="EMBL" id="CP107525">
    <property type="protein sequence ID" value="UZW64178.1"/>
    <property type="molecule type" value="Genomic_DNA"/>
</dbReference>
<evidence type="ECO:0000256" key="6">
    <source>
        <dbReference type="ARBA" id="ARBA00023065"/>
    </source>
</evidence>
<evidence type="ECO:0000256" key="8">
    <source>
        <dbReference type="ARBA" id="ARBA00023196"/>
    </source>
</evidence>
<comment type="function">
    <text evidence="1 10">Produces ATP from ADP in the presence of a proton gradient across the membrane. The gamma chain is believed to be important in regulating ATPase activity and the flow of protons through the CF(0) complex.</text>
</comment>
<dbReference type="Pfam" id="PF00231">
    <property type="entry name" value="ATP-synt"/>
    <property type="match status" value="1"/>
</dbReference>
<comment type="subunit">
    <text evidence="10">F-type ATPases have 2 components, CF(1) - the catalytic core - and CF(0) - the membrane proton channel. CF(1) has five subunits: alpha(3), beta(3), gamma(1), delta(1), epsilon(1). CF(0) has three main subunits: a, b and c.</text>
</comment>
<dbReference type="InterPro" id="IPR035968">
    <property type="entry name" value="ATP_synth_F1_ATPase_gsu"/>
</dbReference>
<keyword evidence="7 10" id="KW-0472">Membrane</keyword>
<dbReference type="AlphaFoldDB" id="A0AAX3EYY4"/>
<dbReference type="PANTHER" id="PTHR11693:SF22">
    <property type="entry name" value="ATP SYNTHASE SUBUNIT GAMMA, MITOCHONDRIAL"/>
    <property type="match status" value="1"/>
</dbReference>
<dbReference type="GO" id="GO:0045259">
    <property type="term" value="C:proton-transporting ATP synthase complex"/>
    <property type="evidence" value="ECO:0007669"/>
    <property type="project" value="UniProtKB-KW"/>
</dbReference>
<evidence type="ECO:0000256" key="4">
    <source>
        <dbReference type="ARBA" id="ARBA00022448"/>
    </source>
</evidence>
<dbReference type="CDD" id="cd12151">
    <property type="entry name" value="F1-ATPase_gamma"/>
    <property type="match status" value="1"/>
</dbReference>
<dbReference type="GO" id="GO:0042777">
    <property type="term" value="P:proton motive force-driven plasma membrane ATP synthesis"/>
    <property type="evidence" value="ECO:0007669"/>
    <property type="project" value="UniProtKB-UniRule"/>
</dbReference>
<sequence length="289" mass="32765">MSNLINIKNRINVVTNTRKITNAMQLVSTSKLHRIINLTKNIKTYQNLVETTFDNIVSKITQEELNEIFPPKQETDATLYIIVTSDIGLCGSYNSNVINELKKVIKPSDLVITLGTKGLNWIRVSKFKDQLYKSYVNLEDKLDYSIATEIGNLNFELFAKNKISSCKIIYTKFVNNLIQEVSVKQLFPYDSSHLEIKKESEQMEGDIEFEPSAEIILQRAFPLYVSSMIYVLVSLSKVSELASRRVAMESATDNADEIISDLNLEYNSKRQSVITQEITEIVAGAQATN</sequence>
<comment type="subcellular location">
    <subcellularLocation>
        <location evidence="10">Cell membrane</location>
        <topology evidence="10">Peripheral membrane protein</topology>
    </subcellularLocation>
    <subcellularLocation>
        <location evidence="2">Membrane</location>
        <topology evidence="2">Peripheral membrane protein</topology>
    </subcellularLocation>
</comment>
<dbReference type="Gene3D" id="1.10.287.80">
    <property type="entry name" value="ATP synthase, gamma subunit, helix hairpin domain"/>
    <property type="match status" value="1"/>
</dbReference>
<dbReference type="Gene3D" id="3.40.1380.10">
    <property type="match status" value="1"/>
</dbReference>
<accession>A0AAX3EYY4</accession>
<dbReference type="GO" id="GO:0046933">
    <property type="term" value="F:proton-transporting ATP synthase activity, rotational mechanism"/>
    <property type="evidence" value="ECO:0007669"/>
    <property type="project" value="UniProtKB-UniRule"/>
</dbReference>
<keyword evidence="9 10" id="KW-0066">ATP synthesis</keyword>
<keyword evidence="4 10" id="KW-0813">Transport</keyword>
<dbReference type="GO" id="GO:0005524">
    <property type="term" value="F:ATP binding"/>
    <property type="evidence" value="ECO:0007669"/>
    <property type="project" value="UniProtKB-UniRule"/>
</dbReference>
<evidence type="ECO:0000313" key="11">
    <source>
        <dbReference type="EMBL" id="UZW64178.1"/>
    </source>
</evidence>
<proteinExistence type="inferred from homology"/>
<protein>
    <recommendedName>
        <fullName evidence="10">ATP synthase gamma chain</fullName>
    </recommendedName>
    <alternativeName>
        <fullName evidence="10">ATP synthase F1 sector gamma subunit</fullName>
    </alternativeName>
    <alternativeName>
        <fullName evidence="10">F-ATPase gamma subunit</fullName>
    </alternativeName>
</protein>
<keyword evidence="10" id="KW-1003">Cell membrane</keyword>
<keyword evidence="5 10" id="KW-0375">Hydrogen ion transport</keyword>
<keyword evidence="6 10" id="KW-0406">Ion transport</keyword>
<name>A0AAX3EYY4_MYCSY</name>
<evidence type="ECO:0000256" key="2">
    <source>
        <dbReference type="ARBA" id="ARBA00004170"/>
    </source>
</evidence>
<dbReference type="HAMAP" id="MF_00815">
    <property type="entry name" value="ATP_synth_gamma_bact"/>
    <property type="match status" value="1"/>
</dbReference>
<dbReference type="PANTHER" id="PTHR11693">
    <property type="entry name" value="ATP SYNTHASE GAMMA CHAIN"/>
    <property type="match status" value="1"/>
</dbReference>
<dbReference type="NCBIfam" id="TIGR01146">
    <property type="entry name" value="ATPsyn_F1gamma"/>
    <property type="match status" value="1"/>
</dbReference>
<evidence type="ECO:0000256" key="10">
    <source>
        <dbReference type="HAMAP-Rule" id="MF_00815"/>
    </source>
</evidence>
<comment type="similarity">
    <text evidence="3 10">Belongs to the ATPase gamma chain family.</text>
</comment>
<dbReference type="PROSITE" id="PS00153">
    <property type="entry name" value="ATPASE_GAMMA"/>
    <property type="match status" value="1"/>
</dbReference>